<gene>
    <name evidence="5" type="ORF">Dsin_032703</name>
</gene>
<name>A0AAD9Z6P8_9ROSI</name>
<dbReference type="AlphaFoldDB" id="A0AAD9Z6P8"/>
<evidence type="ECO:0000256" key="1">
    <source>
        <dbReference type="ARBA" id="ARBA00009902"/>
    </source>
</evidence>
<sequence length="301" mass="32440">MVVGRGKNTKKLPALDQVLGVENGSQFYMILGSGIRGVGPRIPLYTAPSNDLTNWTFQGALWEVPNNYSFGGNPDITGSHGYNYEMAGIVALPELAANGGDDTSLQWIVTVGAEGPASVNHPITHWSLFIMGTMGQRPNGSAEMSILASGVLDWGESYALNQFYDPVNDRQVIWGWVDEDLADQGVKAQGFQGSLGLPREIFVKVYNDVLAPEGGILQGAATWTPTTDGTYVVKTLGQRPLVDVVDAIQSDFISMGEMEISNTTLLEGVNSTTLHVNFTVIEVPAKGRFSVLLRASPDMEE</sequence>
<evidence type="ECO:0000313" key="5">
    <source>
        <dbReference type="EMBL" id="KAK3170453.1"/>
    </source>
</evidence>
<keyword evidence="6" id="KW-1185">Reference proteome</keyword>
<organism evidence="5 6">
    <name type="scientific">Dipteronia sinensis</name>
    <dbReference type="NCBI Taxonomy" id="43782"/>
    <lineage>
        <taxon>Eukaryota</taxon>
        <taxon>Viridiplantae</taxon>
        <taxon>Streptophyta</taxon>
        <taxon>Embryophyta</taxon>
        <taxon>Tracheophyta</taxon>
        <taxon>Spermatophyta</taxon>
        <taxon>Magnoliopsida</taxon>
        <taxon>eudicotyledons</taxon>
        <taxon>Gunneridae</taxon>
        <taxon>Pentapetalae</taxon>
        <taxon>rosids</taxon>
        <taxon>malvids</taxon>
        <taxon>Sapindales</taxon>
        <taxon>Sapindaceae</taxon>
        <taxon>Hippocastanoideae</taxon>
        <taxon>Acereae</taxon>
        <taxon>Dipteronia</taxon>
    </lineage>
</organism>
<dbReference type="Proteomes" id="UP001281410">
    <property type="component" value="Unassembled WGS sequence"/>
</dbReference>
<dbReference type="Gene3D" id="2.115.10.20">
    <property type="entry name" value="Glycosyl hydrolase domain, family 43"/>
    <property type="match status" value="1"/>
</dbReference>
<feature type="domain" description="Glycosyl hydrolase family 32 N-terminal" evidence="4">
    <location>
        <begin position="24"/>
        <end position="204"/>
    </location>
</feature>
<dbReference type="PANTHER" id="PTHR42800">
    <property type="entry name" value="EXOINULINASE INUD (AFU_ORTHOLOGUE AFUA_5G00480)"/>
    <property type="match status" value="1"/>
</dbReference>
<evidence type="ECO:0000256" key="3">
    <source>
        <dbReference type="ARBA" id="ARBA00023295"/>
    </source>
</evidence>
<evidence type="ECO:0000313" key="6">
    <source>
        <dbReference type="Proteomes" id="UP001281410"/>
    </source>
</evidence>
<comment type="similarity">
    <text evidence="1">Belongs to the glycosyl hydrolase 32 family.</text>
</comment>
<keyword evidence="2" id="KW-0378">Hydrolase</keyword>
<dbReference type="SUPFAM" id="SSF75005">
    <property type="entry name" value="Arabinanase/levansucrase/invertase"/>
    <property type="match status" value="1"/>
</dbReference>
<dbReference type="EMBL" id="JANJYJ010000911">
    <property type="protein sequence ID" value="KAK3170453.1"/>
    <property type="molecule type" value="Genomic_DNA"/>
</dbReference>
<comment type="caution">
    <text evidence="5">The sequence shown here is derived from an EMBL/GenBank/DDBJ whole genome shotgun (WGS) entry which is preliminary data.</text>
</comment>
<keyword evidence="3" id="KW-0326">Glycosidase</keyword>
<dbReference type="Pfam" id="PF00251">
    <property type="entry name" value="Glyco_hydro_32N"/>
    <property type="match status" value="1"/>
</dbReference>
<dbReference type="GO" id="GO:0004575">
    <property type="term" value="F:sucrose alpha-glucosidase activity"/>
    <property type="evidence" value="ECO:0007669"/>
    <property type="project" value="TreeGrafter"/>
</dbReference>
<dbReference type="GO" id="GO:0005737">
    <property type="term" value="C:cytoplasm"/>
    <property type="evidence" value="ECO:0007669"/>
    <property type="project" value="TreeGrafter"/>
</dbReference>
<dbReference type="PANTHER" id="PTHR42800:SF3">
    <property type="entry name" value="GLYCOSYL HYDROLASE FAMILY 32 N-TERMINAL DOMAIN-CONTAINING PROTEIN"/>
    <property type="match status" value="1"/>
</dbReference>
<evidence type="ECO:0000259" key="4">
    <source>
        <dbReference type="Pfam" id="PF00251"/>
    </source>
</evidence>
<protein>
    <recommendedName>
        <fullName evidence="4">Glycosyl hydrolase family 32 N-terminal domain-containing protein</fullName>
    </recommendedName>
</protein>
<reference evidence="5" key="1">
    <citation type="journal article" date="2023" name="Plant J.">
        <title>Genome sequences and population genomics provide insights into the demographic history, inbreeding, and mutation load of two 'living fossil' tree species of Dipteronia.</title>
        <authorList>
            <person name="Feng Y."/>
            <person name="Comes H.P."/>
            <person name="Chen J."/>
            <person name="Zhu S."/>
            <person name="Lu R."/>
            <person name="Zhang X."/>
            <person name="Li P."/>
            <person name="Qiu J."/>
            <person name="Olsen K.M."/>
            <person name="Qiu Y."/>
        </authorList>
    </citation>
    <scope>NUCLEOTIDE SEQUENCE</scope>
    <source>
        <strain evidence="5">NBL</strain>
    </source>
</reference>
<dbReference type="GO" id="GO:0005987">
    <property type="term" value="P:sucrose catabolic process"/>
    <property type="evidence" value="ECO:0007669"/>
    <property type="project" value="TreeGrafter"/>
</dbReference>
<evidence type="ECO:0000256" key="2">
    <source>
        <dbReference type="ARBA" id="ARBA00022801"/>
    </source>
</evidence>
<accession>A0AAD9Z6P8</accession>
<proteinExistence type="inferred from homology"/>
<dbReference type="InterPro" id="IPR023296">
    <property type="entry name" value="Glyco_hydro_beta-prop_sf"/>
</dbReference>
<dbReference type="InterPro" id="IPR013148">
    <property type="entry name" value="Glyco_hydro_32_N"/>
</dbReference>